<evidence type="ECO:0000313" key="3">
    <source>
        <dbReference type="Proteomes" id="UP000238362"/>
    </source>
</evidence>
<dbReference type="PANTHER" id="PTHR36151:SF3">
    <property type="entry name" value="ER-BOUND OXYGENASE MPAB_MPAB'_RUBBER OXYGENASE CATALYTIC DOMAIN-CONTAINING PROTEIN"/>
    <property type="match status" value="1"/>
</dbReference>
<dbReference type="AlphaFoldDB" id="A0A2T0LPZ9"/>
<evidence type="ECO:0000313" key="2">
    <source>
        <dbReference type="EMBL" id="PRX45401.1"/>
    </source>
</evidence>
<dbReference type="InterPro" id="IPR018713">
    <property type="entry name" value="MPAB/Lcp_cat_dom"/>
</dbReference>
<dbReference type="EMBL" id="PVNH01000009">
    <property type="protein sequence ID" value="PRX45401.1"/>
    <property type="molecule type" value="Genomic_DNA"/>
</dbReference>
<evidence type="ECO:0000259" key="1">
    <source>
        <dbReference type="Pfam" id="PF09995"/>
    </source>
</evidence>
<sequence>MTLPPLGPESLTWRRFGDLRLALLIGWAGTLQAMHPVISAALVQHSDVFANPVHRLLRSAGPIIDVVYLGRAAGARVRRYHHGIEGDDAEGRRYHALHPDPYFWAHATFVAMQYAAAGYFTAPLSDEEKERLYAESLRWYAQYGLSMRNVPPDYAAFRAYWEHVVCRVLVRTAAIERSPLHRGERTPAPHPWLPAPVWFVAGPVFTGVQMWVARGLLPGPARAALGWRWTAADERALRAFGFAVRTAFRLLPPRLRLVPRARRAYREI</sequence>
<protein>
    <submittedName>
        <fullName evidence="2">Uncharacterized protein (DUF2236 family)</fullName>
    </submittedName>
</protein>
<name>A0A2T0LPZ9_9PSEU</name>
<accession>A0A2T0LPZ9</accession>
<dbReference type="Proteomes" id="UP000238362">
    <property type="component" value="Unassembled WGS sequence"/>
</dbReference>
<gene>
    <name evidence="2" type="ORF">B0I33_10964</name>
</gene>
<dbReference type="GO" id="GO:0016491">
    <property type="term" value="F:oxidoreductase activity"/>
    <property type="evidence" value="ECO:0007669"/>
    <property type="project" value="InterPro"/>
</dbReference>
<dbReference type="Pfam" id="PF09995">
    <property type="entry name" value="MPAB_Lcp_cat"/>
    <property type="match status" value="1"/>
</dbReference>
<organism evidence="2 3">
    <name type="scientific">Prauserella shujinwangii</name>
    <dbReference type="NCBI Taxonomy" id="1453103"/>
    <lineage>
        <taxon>Bacteria</taxon>
        <taxon>Bacillati</taxon>
        <taxon>Actinomycetota</taxon>
        <taxon>Actinomycetes</taxon>
        <taxon>Pseudonocardiales</taxon>
        <taxon>Pseudonocardiaceae</taxon>
        <taxon>Prauserella</taxon>
    </lineage>
</organism>
<comment type="caution">
    <text evidence="2">The sequence shown here is derived from an EMBL/GenBank/DDBJ whole genome shotgun (WGS) entry which is preliminary data.</text>
</comment>
<proteinExistence type="predicted"/>
<feature type="domain" description="ER-bound oxygenase mpaB/mpaB'/Rubber oxygenase catalytic" evidence="1">
    <location>
        <begin position="13"/>
        <end position="245"/>
    </location>
</feature>
<dbReference type="RefSeq" id="WP_219927237.1">
    <property type="nucleotide sequence ID" value="NZ_PVNH01000009.1"/>
</dbReference>
<keyword evidence="3" id="KW-1185">Reference proteome</keyword>
<reference evidence="2 3" key="1">
    <citation type="submission" date="2018-03" db="EMBL/GenBank/DDBJ databases">
        <title>Genomic Encyclopedia of Type Strains, Phase III (KMG-III): the genomes of soil and plant-associated and newly described type strains.</title>
        <authorList>
            <person name="Whitman W."/>
        </authorList>
    </citation>
    <scope>NUCLEOTIDE SEQUENCE [LARGE SCALE GENOMIC DNA]</scope>
    <source>
        <strain evidence="2 3">CGMCC 4.7125</strain>
    </source>
</reference>
<dbReference type="PANTHER" id="PTHR36151">
    <property type="entry name" value="BLR2777 PROTEIN"/>
    <property type="match status" value="1"/>
</dbReference>